<dbReference type="Pfam" id="PF13302">
    <property type="entry name" value="Acetyltransf_3"/>
    <property type="match status" value="1"/>
</dbReference>
<dbReference type="Gene3D" id="3.40.630.30">
    <property type="match status" value="1"/>
</dbReference>
<keyword evidence="3" id="KW-1185">Reference proteome</keyword>
<dbReference type="InterPro" id="IPR000182">
    <property type="entry name" value="GNAT_dom"/>
</dbReference>
<dbReference type="PANTHER" id="PTHR43792">
    <property type="entry name" value="GNAT FAMILY, PUTATIVE (AFU_ORTHOLOGUE AFUA_3G00765)-RELATED-RELATED"/>
    <property type="match status" value="1"/>
</dbReference>
<dbReference type="RefSeq" id="WP_126166585.1">
    <property type="nucleotide sequence ID" value="NZ_JAKUDL010000008.1"/>
</dbReference>
<dbReference type="PROSITE" id="PS51186">
    <property type="entry name" value="GNAT"/>
    <property type="match status" value="1"/>
</dbReference>
<dbReference type="InterPro" id="IPR016181">
    <property type="entry name" value="Acyl_CoA_acyltransferase"/>
</dbReference>
<evidence type="ECO:0000313" key="2">
    <source>
        <dbReference type="EMBL" id="MCH4296171.1"/>
    </source>
</evidence>
<comment type="caution">
    <text evidence="2">The sequence shown here is derived from an EMBL/GenBank/DDBJ whole genome shotgun (WGS) entry which is preliminary data.</text>
</comment>
<protein>
    <submittedName>
        <fullName evidence="2">GNAT family N-acetyltransferase</fullName>
    </submittedName>
</protein>
<dbReference type="EMBL" id="JAKUDL010000008">
    <property type="protein sequence ID" value="MCH4296171.1"/>
    <property type="molecule type" value="Genomic_DNA"/>
</dbReference>
<proteinExistence type="predicted"/>
<dbReference type="GO" id="GO:0016747">
    <property type="term" value="F:acyltransferase activity, transferring groups other than amino-acyl groups"/>
    <property type="evidence" value="ECO:0007669"/>
    <property type="project" value="InterPro"/>
</dbReference>
<gene>
    <name evidence="2" type="ORF">MJ923_17820</name>
</gene>
<reference evidence="2 3" key="1">
    <citation type="submission" date="2022-02" db="EMBL/GenBank/DDBJ databases">
        <title>The genome sequence of Shewanella sp. 3B26.</title>
        <authorList>
            <person name="Du J."/>
        </authorList>
    </citation>
    <scope>NUCLEOTIDE SEQUENCE [LARGE SCALE GENOMIC DNA]</scope>
    <source>
        <strain evidence="2 3">3B26</strain>
    </source>
</reference>
<evidence type="ECO:0000313" key="3">
    <source>
        <dbReference type="Proteomes" id="UP001297581"/>
    </source>
</evidence>
<evidence type="ECO:0000259" key="1">
    <source>
        <dbReference type="PROSITE" id="PS51186"/>
    </source>
</evidence>
<dbReference type="Proteomes" id="UP001297581">
    <property type="component" value="Unassembled WGS sequence"/>
</dbReference>
<name>A0AAJ1BJR5_9GAMM</name>
<organism evidence="2 3">
    <name type="scientific">Shewanella zhuhaiensis</name>
    <dbReference type="NCBI Taxonomy" id="2919576"/>
    <lineage>
        <taxon>Bacteria</taxon>
        <taxon>Pseudomonadati</taxon>
        <taxon>Pseudomonadota</taxon>
        <taxon>Gammaproteobacteria</taxon>
        <taxon>Alteromonadales</taxon>
        <taxon>Shewanellaceae</taxon>
        <taxon>Shewanella</taxon>
    </lineage>
</organism>
<dbReference type="InterPro" id="IPR051531">
    <property type="entry name" value="N-acetyltransferase"/>
</dbReference>
<dbReference type="SUPFAM" id="SSF55729">
    <property type="entry name" value="Acyl-CoA N-acyltransferases (Nat)"/>
    <property type="match status" value="1"/>
</dbReference>
<dbReference type="AlphaFoldDB" id="A0AAJ1BJR5"/>
<feature type="domain" description="N-acetyltransferase" evidence="1">
    <location>
        <begin position="9"/>
        <end position="167"/>
    </location>
</feature>
<accession>A0AAJ1BJR5</accession>
<sequence length="167" mass="18897">MIITTTDRLILRHFNEGDVEALFLMNSIPEVLTYIPMAPLTDVAQAEKLLHEVIFEDYRSRGFGRWAVEHKASGKVIGFCGPKFIPEYDKVELGYRYLPEYWGQGIGGEAARAAIAEFKPRLGIDEAIALILDGNLGSMGVARQIGMEPLQRDKFMEHDVTVFHKWL</sequence>
<dbReference type="PANTHER" id="PTHR43792:SF1">
    <property type="entry name" value="N-ACETYLTRANSFERASE DOMAIN-CONTAINING PROTEIN"/>
    <property type="match status" value="1"/>
</dbReference>